<sequence>MKALEFEEVNSRIAEKQEEYETLPACIRIDKPECHIITCFELSDEEIEEIVKTKKLWHVQLSFAQPMQPILMTTKKPDDLLSNPPRLKK</sequence>
<gene>
    <name evidence="1" type="ORF">KDU71_07495</name>
</gene>
<dbReference type="RefSeq" id="WP_212189306.1">
    <property type="nucleotide sequence ID" value="NZ_JAGTAR010000009.1"/>
</dbReference>
<keyword evidence="2" id="KW-1185">Reference proteome</keyword>
<dbReference type="AlphaFoldDB" id="A0A941F544"/>
<protein>
    <submittedName>
        <fullName evidence="1">Uncharacterized protein</fullName>
    </submittedName>
</protein>
<accession>A0A941F544</accession>
<proteinExistence type="predicted"/>
<evidence type="ECO:0000313" key="1">
    <source>
        <dbReference type="EMBL" id="MBR8535400.1"/>
    </source>
</evidence>
<reference evidence="1" key="2">
    <citation type="submission" date="2021-04" db="EMBL/GenBank/DDBJ databases">
        <authorList>
            <person name="Zhang T."/>
            <person name="Zhang Y."/>
            <person name="Lu D."/>
            <person name="Zuo D."/>
            <person name="Du Z."/>
        </authorList>
    </citation>
    <scope>NUCLEOTIDE SEQUENCE</scope>
    <source>
        <strain evidence="1">JR1</strain>
    </source>
</reference>
<name>A0A941F544_9BACT</name>
<dbReference type="EMBL" id="JAGTAR010000009">
    <property type="protein sequence ID" value="MBR8535400.1"/>
    <property type="molecule type" value="Genomic_DNA"/>
</dbReference>
<comment type="caution">
    <text evidence="1">The sequence shown here is derived from an EMBL/GenBank/DDBJ whole genome shotgun (WGS) entry which is preliminary data.</text>
</comment>
<reference evidence="1" key="1">
    <citation type="journal article" date="2018" name="Int. J. Syst. Evol. Microbiol.">
        <title>Carboxylicivirga sediminis sp. nov., isolated from coastal sediment.</title>
        <authorList>
            <person name="Wang F.Q."/>
            <person name="Ren L.H."/>
            <person name="Zou R.J."/>
            <person name="Sun Y.Z."/>
            <person name="Liu X.J."/>
            <person name="Jiang F."/>
            <person name="Liu L.J."/>
        </authorList>
    </citation>
    <scope>NUCLEOTIDE SEQUENCE</scope>
    <source>
        <strain evidence="1">JR1</strain>
    </source>
</reference>
<evidence type="ECO:0000313" key="2">
    <source>
        <dbReference type="Proteomes" id="UP000679220"/>
    </source>
</evidence>
<dbReference type="Proteomes" id="UP000679220">
    <property type="component" value="Unassembled WGS sequence"/>
</dbReference>
<organism evidence="1 2">
    <name type="scientific">Carboxylicivirga sediminis</name>
    <dbReference type="NCBI Taxonomy" id="2006564"/>
    <lineage>
        <taxon>Bacteria</taxon>
        <taxon>Pseudomonadati</taxon>
        <taxon>Bacteroidota</taxon>
        <taxon>Bacteroidia</taxon>
        <taxon>Marinilabiliales</taxon>
        <taxon>Marinilabiliaceae</taxon>
        <taxon>Carboxylicivirga</taxon>
    </lineage>
</organism>